<sequence length="59" mass="6132">MIGPSSMPETEGLGIEASSCAAGWFSGMGQVYEAAARGGGTRDPHGGRLVDRKKPRPRS</sequence>
<reference evidence="2 3" key="1">
    <citation type="journal article" date="2019" name="Int. J. Syst. Evol. Microbiol.">
        <title>The Global Catalogue of Microorganisms (GCM) 10K type strain sequencing project: providing services to taxonomists for standard genome sequencing and annotation.</title>
        <authorList>
            <consortium name="The Broad Institute Genomics Platform"/>
            <consortium name="The Broad Institute Genome Sequencing Center for Infectious Disease"/>
            <person name="Wu L."/>
            <person name="Ma J."/>
        </authorList>
    </citation>
    <scope>NUCLEOTIDE SEQUENCE [LARGE SCALE GENOMIC DNA]</scope>
    <source>
        <strain evidence="2 3">JCM 15900</strain>
    </source>
</reference>
<accession>A0ABN2WER8</accession>
<protein>
    <submittedName>
        <fullName evidence="2">Uncharacterized protein</fullName>
    </submittedName>
</protein>
<evidence type="ECO:0000313" key="2">
    <source>
        <dbReference type="EMBL" id="GAA2090756.1"/>
    </source>
</evidence>
<proteinExistence type="predicted"/>
<evidence type="ECO:0000256" key="1">
    <source>
        <dbReference type="SAM" id="MobiDB-lite"/>
    </source>
</evidence>
<evidence type="ECO:0000313" key="3">
    <source>
        <dbReference type="Proteomes" id="UP001500984"/>
    </source>
</evidence>
<dbReference type="Proteomes" id="UP001500984">
    <property type="component" value="Unassembled WGS sequence"/>
</dbReference>
<keyword evidence="3" id="KW-1185">Reference proteome</keyword>
<name>A0ABN2WER8_9MICO</name>
<organism evidence="2 3">
    <name type="scientific">Brevibacterium salitolerans</name>
    <dbReference type="NCBI Taxonomy" id="1403566"/>
    <lineage>
        <taxon>Bacteria</taxon>
        <taxon>Bacillati</taxon>
        <taxon>Actinomycetota</taxon>
        <taxon>Actinomycetes</taxon>
        <taxon>Micrococcales</taxon>
        <taxon>Brevibacteriaceae</taxon>
        <taxon>Brevibacterium</taxon>
    </lineage>
</organism>
<feature type="region of interest" description="Disordered" evidence="1">
    <location>
        <begin position="36"/>
        <end position="59"/>
    </location>
</feature>
<dbReference type="EMBL" id="BAAAPZ010000002">
    <property type="protein sequence ID" value="GAA2090756.1"/>
    <property type="molecule type" value="Genomic_DNA"/>
</dbReference>
<feature type="compositionally biased region" description="Basic and acidic residues" evidence="1">
    <location>
        <begin position="40"/>
        <end position="52"/>
    </location>
</feature>
<gene>
    <name evidence="2" type="ORF">GCM10009823_07430</name>
</gene>
<comment type="caution">
    <text evidence="2">The sequence shown here is derived from an EMBL/GenBank/DDBJ whole genome shotgun (WGS) entry which is preliminary data.</text>
</comment>